<evidence type="ECO:0000313" key="3">
    <source>
        <dbReference type="Proteomes" id="UP001175211"/>
    </source>
</evidence>
<dbReference type="EMBL" id="JAUEPS010000013">
    <property type="protein sequence ID" value="KAK0460179.1"/>
    <property type="molecule type" value="Genomic_DNA"/>
</dbReference>
<dbReference type="Proteomes" id="UP001175211">
    <property type="component" value="Unassembled WGS sequence"/>
</dbReference>
<proteinExistence type="predicted"/>
<feature type="transmembrane region" description="Helical" evidence="1">
    <location>
        <begin position="59"/>
        <end position="77"/>
    </location>
</feature>
<sequence length="97" mass="10871">MAVILWKKKKRMKLDGNNNNLSSIFPLSLFFRSLTFSVYVLLSIGITSASMFPSSGKSPLWNLALTTPPLGMALSFGSQKDIIAFYRHRKSEEARVT</sequence>
<organism evidence="2 3">
    <name type="scientific">Armillaria tabescens</name>
    <name type="common">Ringless honey mushroom</name>
    <name type="synonym">Agaricus tabescens</name>
    <dbReference type="NCBI Taxonomy" id="1929756"/>
    <lineage>
        <taxon>Eukaryota</taxon>
        <taxon>Fungi</taxon>
        <taxon>Dikarya</taxon>
        <taxon>Basidiomycota</taxon>
        <taxon>Agaricomycotina</taxon>
        <taxon>Agaricomycetes</taxon>
        <taxon>Agaricomycetidae</taxon>
        <taxon>Agaricales</taxon>
        <taxon>Marasmiineae</taxon>
        <taxon>Physalacriaceae</taxon>
        <taxon>Desarmillaria</taxon>
    </lineage>
</organism>
<keyword evidence="1" id="KW-0472">Membrane</keyword>
<keyword evidence="1" id="KW-1133">Transmembrane helix</keyword>
<dbReference type="RefSeq" id="XP_060332305.1">
    <property type="nucleotide sequence ID" value="XM_060481422.1"/>
</dbReference>
<evidence type="ECO:0000256" key="1">
    <source>
        <dbReference type="SAM" id="Phobius"/>
    </source>
</evidence>
<gene>
    <name evidence="2" type="ORF">EV420DRAFT_254732</name>
</gene>
<dbReference type="GeneID" id="85364970"/>
<reference evidence="2" key="1">
    <citation type="submission" date="2023-06" db="EMBL/GenBank/DDBJ databases">
        <authorList>
            <consortium name="Lawrence Berkeley National Laboratory"/>
            <person name="Ahrendt S."/>
            <person name="Sahu N."/>
            <person name="Indic B."/>
            <person name="Wong-Bajracharya J."/>
            <person name="Merenyi Z."/>
            <person name="Ke H.-M."/>
            <person name="Monk M."/>
            <person name="Kocsube S."/>
            <person name="Drula E."/>
            <person name="Lipzen A."/>
            <person name="Balint B."/>
            <person name="Henrissat B."/>
            <person name="Andreopoulos B."/>
            <person name="Martin F.M."/>
            <person name="Harder C.B."/>
            <person name="Rigling D."/>
            <person name="Ford K.L."/>
            <person name="Foster G.D."/>
            <person name="Pangilinan J."/>
            <person name="Papanicolaou A."/>
            <person name="Barry K."/>
            <person name="LaButti K."/>
            <person name="Viragh M."/>
            <person name="Koriabine M."/>
            <person name="Yan M."/>
            <person name="Riley R."/>
            <person name="Champramary S."/>
            <person name="Plett K.L."/>
            <person name="Tsai I.J."/>
            <person name="Slot J."/>
            <person name="Sipos G."/>
            <person name="Plett J."/>
            <person name="Nagy L.G."/>
            <person name="Grigoriev I.V."/>
        </authorList>
    </citation>
    <scope>NUCLEOTIDE SEQUENCE</scope>
    <source>
        <strain evidence="2">CCBAS 213</strain>
    </source>
</reference>
<protein>
    <submittedName>
        <fullName evidence="2">Uncharacterized protein</fullName>
    </submittedName>
</protein>
<keyword evidence="1" id="KW-0812">Transmembrane</keyword>
<accession>A0AA39KHX6</accession>
<feature type="transmembrane region" description="Helical" evidence="1">
    <location>
        <begin position="21"/>
        <end position="47"/>
    </location>
</feature>
<name>A0AA39KHX6_ARMTA</name>
<keyword evidence="3" id="KW-1185">Reference proteome</keyword>
<comment type="caution">
    <text evidence="2">The sequence shown here is derived from an EMBL/GenBank/DDBJ whole genome shotgun (WGS) entry which is preliminary data.</text>
</comment>
<evidence type="ECO:0000313" key="2">
    <source>
        <dbReference type="EMBL" id="KAK0460179.1"/>
    </source>
</evidence>
<dbReference type="AlphaFoldDB" id="A0AA39KHX6"/>